<feature type="binding site" evidence="10">
    <location>
        <position position="101"/>
    </location>
    <ligand>
        <name>Mg(2+)</name>
        <dbReference type="ChEBI" id="CHEBI:18420"/>
    </ligand>
</feature>
<feature type="binding site" evidence="10">
    <location>
        <position position="92"/>
    </location>
    <ligand>
        <name>CTP</name>
        <dbReference type="ChEBI" id="CHEBI:37563"/>
    </ligand>
</feature>
<dbReference type="HAMAP" id="MF_01264">
    <property type="entry name" value="CCA_arch"/>
    <property type="match status" value="1"/>
</dbReference>
<dbReference type="GO" id="GO:0000049">
    <property type="term" value="F:tRNA binding"/>
    <property type="evidence" value="ECO:0007669"/>
    <property type="project" value="UniProtKB-UniRule"/>
</dbReference>
<dbReference type="Gene3D" id="3.30.70.1550">
    <property type="entry name" value="Archaeal tRNA CCA-adding enzyme catalytic domain"/>
    <property type="match status" value="1"/>
</dbReference>
<dbReference type="SUPFAM" id="SSF81631">
    <property type="entry name" value="PAP/OAS1 substrate-binding domain"/>
    <property type="match status" value="1"/>
</dbReference>
<evidence type="ECO:0000313" key="14">
    <source>
        <dbReference type="EMBL" id="QNO57679.1"/>
    </source>
</evidence>
<feature type="binding site" evidence="10">
    <location>
        <position position="89"/>
    </location>
    <ligand>
        <name>CTP</name>
        <dbReference type="ChEBI" id="CHEBI:37563"/>
    </ligand>
</feature>
<evidence type="ECO:0000256" key="10">
    <source>
        <dbReference type="HAMAP-Rule" id="MF_01264"/>
    </source>
</evidence>
<dbReference type="Pfam" id="PF21133">
    <property type="entry name" value="CAA_C"/>
    <property type="match status" value="1"/>
</dbReference>
<comment type="miscellaneous">
    <text evidence="10">A single active site specifically recognizes both ATP and CTP and is responsible for their addition.</text>
</comment>
<feature type="binding site" evidence="10">
    <location>
        <position position="181"/>
    </location>
    <ligand>
        <name>ATP</name>
        <dbReference type="ChEBI" id="CHEBI:30616"/>
    </ligand>
</feature>
<dbReference type="PANTHER" id="PTHR39643:SF1">
    <property type="entry name" value="CCA-ADDING ENZYME"/>
    <property type="match status" value="1"/>
</dbReference>
<dbReference type="InterPro" id="IPR042090">
    <property type="entry name" value="CCA_tRNA_nucleotrans_2"/>
</dbReference>
<dbReference type="GO" id="GO:0005524">
    <property type="term" value="F:ATP binding"/>
    <property type="evidence" value="ECO:0007669"/>
    <property type="project" value="UniProtKB-UniRule"/>
</dbReference>
<dbReference type="PIRSF" id="PIRSF005335">
    <property type="entry name" value="CCA_arch"/>
    <property type="match status" value="1"/>
</dbReference>
<dbReference type="Gene3D" id="3.30.70.590">
    <property type="entry name" value="Poly(A) polymerase predicted RNA binding domain"/>
    <property type="match status" value="1"/>
</dbReference>
<evidence type="ECO:0000256" key="4">
    <source>
        <dbReference type="ARBA" id="ARBA00022723"/>
    </source>
</evidence>
<comment type="cofactor">
    <cofactor evidence="10">
        <name>Mg(2+)</name>
        <dbReference type="ChEBI" id="CHEBI:18420"/>
    </cofactor>
</comment>
<keyword evidence="6 10" id="KW-0692">RNA repair</keyword>
<organism evidence="14">
    <name type="scientific">Candidatus Methanophaga sp. ANME-1 ERB7</name>
    <dbReference type="NCBI Taxonomy" id="2759913"/>
    <lineage>
        <taxon>Archaea</taxon>
        <taxon>Methanobacteriati</taxon>
        <taxon>Methanobacteriota</taxon>
        <taxon>Stenosarchaea group</taxon>
        <taxon>Methanomicrobia</taxon>
        <taxon>Candidatus Methanophagales</taxon>
        <taxon>Candidatus Methanophagaceae</taxon>
        <taxon>Candidatus Methanophaga</taxon>
    </lineage>
</organism>
<dbReference type="InterPro" id="IPR015329">
    <property type="entry name" value="tRNA_NucTransf2"/>
</dbReference>
<keyword evidence="2 10" id="KW-0819">tRNA processing</keyword>
<dbReference type="InterPro" id="IPR048833">
    <property type="entry name" value="CAA_C"/>
</dbReference>
<dbReference type="PANTHER" id="PTHR39643">
    <property type="entry name" value="CCA-ADDING ENZYME"/>
    <property type="match status" value="1"/>
</dbReference>
<evidence type="ECO:0000256" key="9">
    <source>
        <dbReference type="ARBA" id="ARBA00022884"/>
    </source>
</evidence>
<comment type="catalytic activity">
    <reaction evidence="10">
        <text>a tRNA with a 3' CCA end + 2 CTP + ATP = a tRNA with a 3' CCACCA end + 3 diphosphate</text>
        <dbReference type="Rhea" id="RHEA:76235"/>
        <dbReference type="Rhea" id="RHEA-COMP:10468"/>
        <dbReference type="Rhea" id="RHEA-COMP:18655"/>
        <dbReference type="ChEBI" id="CHEBI:30616"/>
        <dbReference type="ChEBI" id="CHEBI:33019"/>
        <dbReference type="ChEBI" id="CHEBI:37563"/>
        <dbReference type="ChEBI" id="CHEBI:83071"/>
        <dbReference type="ChEBI" id="CHEBI:195187"/>
    </reaction>
</comment>
<dbReference type="SUPFAM" id="SSF55003">
    <property type="entry name" value="PAP/Archaeal CCA-adding enzyme, C-terminal domain"/>
    <property type="match status" value="1"/>
</dbReference>
<feature type="binding site" evidence="10">
    <location>
        <position position="158"/>
    </location>
    <ligand>
        <name>Mg(2+)</name>
        <dbReference type="ChEBI" id="CHEBI:18420"/>
    </ligand>
</feature>
<name>A0A7G9ZBP5_9EURY</name>
<evidence type="ECO:0000256" key="1">
    <source>
        <dbReference type="ARBA" id="ARBA00022679"/>
    </source>
</evidence>
<feature type="domain" description="Polymerase nucleotidyl transferase" evidence="11">
    <location>
        <begin position="81"/>
        <end position="180"/>
    </location>
</feature>
<comment type="similarity">
    <text evidence="10">Belongs to the tRNA nucleotidyltransferase/poly(A) polymerase family. Archaeal CCA-adding enzyme subfamily.</text>
</comment>
<dbReference type="NCBIfam" id="TIGR03671">
    <property type="entry name" value="cca_archaeal"/>
    <property type="match status" value="1"/>
</dbReference>
<dbReference type="InterPro" id="IPR011068">
    <property type="entry name" value="NuclTrfase_I-like_C"/>
</dbReference>
<keyword evidence="9 10" id="KW-0694">RNA-binding</keyword>
<evidence type="ECO:0000259" key="13">
    <source>
        <dbReference type="Pfam" id="PF21133"/>
    </source>
</evidence>
<feature type="binding site" evidence="10">
    <location>
        <position position="181"/>
    </location>
    <ligand>
        <name>CTP</name>
        <dbReference type="ChEBI" id="CHEBI:37563"/>
    </ligand>
</feature>
<dbReference type="CDD" id="cd05400">
    <property type="entry name" value="NT_2-5OAS_ClassI-CCAase"/>
    <property type="match status" value="1"/>
</dbReference>
<protein>
    <recommendedName>
        <fullName evidence="10">CCA-adding enzyme</fullName>
        <ecNumber evidence="10">2.7.7.72</ecNumber>
    </recommendedName>
    <alternativeName>
        <fullName evidence="10">CCA tRNA nucleotidyltransferase</fullName>
    </alternativeName>
    <alternativeName>
        <fullName evidence="10">tRNA CCA-pyrophosphorylase</fullName>
    </alternativeName>
    <alternativeName>
        <fullName evidence="10">tRNA adenylyl-/cytidylyl- transferase</fullName>
    </alternativeName>
    <alternativeName>
        <fullName evidence="10">tRNA nucleotidyltransferase</fullName>
    </alternativeName>
    <alternativeName>
        <fullName evidence="10">tRNA-NT</fullName>
    </alternativeName>
</protein>
<feature type="binding site" evidence="10">
    <location>
        <position position="103"/>
    </location>
    <ligand>
        <name>Mg(2+)</name>
        <dbReference type="ChEBI" id="CHEBI:18420"/>
    </ligand>
</feature>
<evidence type="ECO:0000256" key="2">
    <source>
        <dbReference type="ARBA" id="ARBA00022694"/>
    </source>
</evidence>
<comment type="function">
    <text evidence="10">Catalyzes the addition and repair of the essential 3'-terminal CCA sequence in tRNAs without using a nucleic acid template. Adds these three nucleotides in the order of C, C, and A to the tRNA nucleotide-73, using CTP and ATP as substrates and producing inorganic pyrophosphate. tRNA 3'-terminal CCA addition is required both for tRNA processing and repair. Also involved in tRNA surveillance by mediating tandem CCA addition to generate a CCACCA at the 3' terminus of unstable tRNAs. While stable tRNAs receive only 3'-terminal CCA, unstable tRNAs are marked with CCACCA and rapidly degraded.</text>
</comment>
<dbReference type="InterPro" id="IPR008229">
    <property type="entry name" value="CCA-adding_arc"/>
</dbReference>
<keyword evidence="4 10" id="KW-0479">Metal-binding</keyword>
<comment type="catalytic activity">
    <reaction evidence="10">
        <text>a tRNA precursor + 2 CTP + ATP = a tRNA with a 3' CCA end + 3 diphosphate</text>
        <dbReference type="Rhea" id="RHEA:14433"/>
        <dbReference type="Rhea" id="RHEA-COMP:10465"/>
        <dbReference type="Rhea" id="RHEA-COMP:10468"/>
        <dbReference type="ChEBI" id="CHEBI:30616"/>
        <dbReference type="ChEBI" id="CHEBI:33019"/>
        <dbReference type="ChEBI" id="CHEBI:37563"/>
        <dbReference type="ChEBI" id="CHEBI:74896"/>
        <dbReference type="ChEBI" id="CHEBI:83071"/>
        <dbReference type="EC" id="2.7.7.72"/>
    </reaction>
</comment>
<sequence>MKICAILWFVMFNLNISITIHLLEINSRLIFTMKEEAEIKRICNEVIERIRPDEAERARVKAVTDRIINMINQNALEMSIEAHAVSVGSTARNTWVRGETDIDIFIMFPEDMSEEDLKENGLALAKSISDRYEERYASHPYIHAYFYDSEGRTEYEADLVPCFAVKDASALKSAVDRTPFHNGYIMERVQGLEDDVLLLKLFMMCLDIYGSELRRKGFSGYLCELLILNYSSFVELLLNASRWRYGERIDLEGKSKYKGEDPLIVIDPVDRNRNVAAAVSEYAFCRFIDAAREFLAQPQMSFFLPRVADSMRVEEFVKRVKKRGTEFVMVLFEAPEVVEDILFPQLRKAELSITNMIERDGFKVYGSDVAVEGGKAFLLFELLIWSLPQLKKHMGPPVTSKYHSEQFKNIYASTHPIFIDDGRYAVEVERRYTDVVSLLKNELMSCSLGKDVSESIGRGYEVLRNEEIRFVAGIGYFFRSYFRGI</sequence>
<feature type="domain" description="tRNA nucleotidyltransferase substrate binding" evidence="12">
    <location>
        <begin position="194"/>
        <end position="303"/>
    </location>
</feature>
<keyword evidence="7 10" id="KW-0067">ATP-binding</keyword>
<evidence type="ECO:0000256" key="8">
    <source>
        <dbReference type="ARBA" id="ARBA00022842"/>
    </source>
</evidence>
<evidence type="ECO:0000256" key="7">
    <source>
        <dbReference type="ARBA" id="ARBA00022840"/>
    </source>
</evidence>
<evidence type="ECO:0000256" key="6">
    <source>
        <dbReference type="ARBA" id="ARBA00022800"/>
    </source>
</evidence>
<keyword evidence="3 10" id="KW-0548">Nucleotidyltransferase</keyword>
<feature type="binding site" evidence="10">
    <location>
        <position position="89"/>
    </location>
    <ligand>
        <name>ATP</name>
        <dbReference type="ChEBI" id="CHEBI:30616"/>
    </ligand>
</feature>
<keyword evidence="5 10" id="KW-0547">Nucleotide-binding</keyword>
<dbReference type="Gene3D" id="1.10.1410.30">
    <property type="entry name" value="CCA tRNA nucleotidyltransferase, domain 2"/>
    <property type="match status" value="1"/>
</dbReference>
<reference evidence="14" key="1">
    <citation type="submission" date="2020-06" db="EMBL/GenBank/DDBJ databases">
        <title>Unique genomic features of the anaerobic methanotrophic archaea.</title>
        <authorList>
            <person name="Chadwick G.L."/>
            <person name="Skennerton C.T."/>
            <person name="Laso-Perez R."/>
            <person name="Leu A.O."/>
            <person name="Speth D.R."/>
            <person name="Yu H."/>
            <person name="Morgan-Lang C."/>
            <person name="Hatzenpichler R."/>
            <person name="Goudeau D."/>
            <person name="Malmstrom R."/>
            <person name="Brazelton W.J."/>
            <person name="Woyke T."/>
            <person name="Hallam S.J."/>
            <person name="Tyson G.W."/>
            <person name="Wegener G."/>
            <person name="Boetius A."/>
            <person name="Orphan V."/>
        </authorList>
    </citation>
    <scope>NUCLEOTIDE SEQUENCE</scope>
</reference>
<feature type="domain" description="CCA-adding enzyme C-terminal" evidence="13">
    <location>
        <begin position="323"/>
        <end position="464"/>
    </location>
</feature>
<keyword evidence="8 10" id="KW-0460">Magnesium</keyword>
<dbReference type="PROSITE" id="PS50152">
    <property type="entry name" value="25A_SYNTH_3"/>
    <property type="match status" value="1"/>
</dbReference>
<feature type="binding site" evidence="10">
    <location>
        <position position="200"/>
    </location>
    <ligand>
        <name>CTP</name>
        <dbReference type="ChEBI" id="CHEBI:37563"/>
    </ligand>
</feature>
<dbReference type="SUPFAM" id="SSF81301">
    <property type="entry name" value="Nucleotidyltransferase"/>
    <property type="match status" value="1"/>
</dbReference>
<evidence type="ECO:0000256" key="5">
    <source>
        <dbReference type="ARBA" id="ARBA00022741"/>
    </source>
</evidence>
<feature type="binding site" evidence="10">
    <location>
        <position position="200"/>
    </location>
    <ligand>
        <name>ATP</name>
        <dbReference type="ChEBI" id="CHEBI:30616"/>
    </ligand>
</feature>
<dbReference type="Gene3D" id="3.30.460.10">
    <property type="entry name" value="Beta Polymerase, domain 2"/>
    <property type="match status" value="1"/>
</dbReference>
<dbReference type="Pfam" id="PF09249">
    <property type="entry name" value="tRNA_NucTransf2"/>
    <property type="match status" value="1"/>
</dbReference>
<dbReference type="InterPro" id="IPR043519">
    <property type="entry name" value="NT_sf"/>
</dbReference>
<evidence type="ECO:0000259" key="11">
    <source>
        <dbReference type="Pfam" id="PF01909"/>
    </source>
</evidence>
<dbReference type="InterPro" id="IPR002934">
    <property type="entry name" value="Polymerase_NTP_transf_dom"/>
</dbReference>
<proteinExistence type="inferred from homology"/>
<evidence type="ECO:0000259" key="12">
    <source>
        <dbReference type="Pfam" id="PF09249"/>
    </source>
</evidence>
<dbReference type="GO" id="GO:0042245">
    <property type="term" value="P:RNA repair"/>
    <property type="evidence" value="ECO:0007669"/>
    <property type="project" value="UniProtKB-KW"/>
</dbReference>
<dbReference type="GO" id="GO:0004810">
    <property type="term" value="F:CCA tRNA nucleotidyltransferase activity"/>
    <property type="evidence" value="ECO:0007669"/>
    <property type="project" value="UniProtKB-UniRule"/>
</dbReference>
<dbReference type="EMBL" id="MT631699">
    <property type="protein sequence ID" value="QNO57679.1"/>
    <property type="molecule type" value="Genomic_DNA"/>
</dbReference>
<evidence type="ECO:0000256" key="3">
    <source>
        <dbReference type="ARBA" id="ARBA00022695"/>
    </source>
</evidence>
<feature type="binding site" evidence="10">
    <location>
        <position position="92"/>
    </location>
    <ligand>
        <name>ATP</name>
        <dbReference type="ChEBI" id="CHEBI:30616"/>
    </ligand>
</feature>
<dbReference type="AlphaFoldDB" id="A0A7G9ZBP5"/>
<comment type="subunit">
    <text evidence="10">Homodimer.</text>
</comment>
<feature type="binding site" evidence="10">
    <location>
        <position position="209"/>
    </location>
    <ligand>
        <name>ATP</name>
        <dbReference type="ChEBI" id="CHEBI:30616"/>
    </ligand>
</feature>
<dbReference type="InterPro" id="IPR006116">
    <property type="entry name" value="NT_2-5OAS_ClassI-CCAase"/>
</dbReference>
<feature type="binding site" evidence="10">
    <location>
        <position position="209"/>
    </location>
    <ligand>
        <name>CTP</name>
        <dbReference type="ChEBI" id="CHEBI:37563"/>
    </ligand>
</feature>
<dbReference type="Pfam" id="PF01909">
    <property type="entry name" value="NTP_transf_2"/>
    <property type="match status" value="1"/>
</dbReference>
<gene>
    <name evidence="10 14" type="primary">cca</name>
    <name evidence="14" type="ORF">NMCMJOEM_00017</name>
</gene>
<dbReference type="GO" id="GO:0000287">
    <property type="term" value="F:magnesium ion binding"/>
    <property type="evidence" value="ECO:0007669"/>
    <property type="project" value="UniProtKB-UniRule"/>
</dbReference>
<dbReference type="EC" id="2.7.7.72" evidence="10"/>
<dbReference type="GO" id="GO:0001680">
    <property type="term" value="P:tRNA 3'-terminal CCA addition"/>
    <property type="evidence" value="ECO:0007669"/>
    <property type="project" value="UniProtKB-UniRule"/>
</dbReference>
<keyword evidence="1 10" id="KW-0808">Transferase</keyword>
<accession>A0A7G9ZBP5</accession>